<sequence>REHGLRDKIQPKIDAVLRESEHVFFARVVVIENKFIQVITEFDNGPVEYTKFFLKELPDVFETIFSLAEGVPSWDTLKDPDIFHAESKKLNLKSLGKKEDEPDAGYLFAAFENKTVKEIKAALK</sequence>
<feature type="non-terminal residue" evidence="1">
    <location>
        <position position="1"/>
    </location>
</feature>
<organism evidence="1 2">
    <name type="scientific">Methylomonas koyamae</name>
    <dbReference type="NCBI Taxonomy" id="702114"/>
    <lineage>
        <taxon>Bacteria</taxon>
        <taxon>Pseudomonadati</taxon>
        <taxon>Pseudomonadota</taxon>
        <taxon>Gammaproteobacteria</taxon>
        <taxon>Methylococcales</taxon>
        <taxon>Methylococcaceae</taxon>
        <taxon>Methylomonas</taxon>
    </lineage>
</organism>
<dbReference type="EMBL" id="LUUL01000018">
    <property type="protein sequence ID" value="OAI29985.1"/>
    <property type="molecule type" value="Genomic_DNA"/>
</dbReference>
<comment type="caution">
    <text evidence="1">The sequence shown here is derived from an EMBL/GenBank/DDBJ whole genome shotgun (WGS) entry which is preliminary data.</text>
</comment>
<keyword evidence="2" id="KW-1185">Reference proteome</keyword>
<evidence type="ECO:0000313" key="1">
    <source>
        <dbReference type="EMBL" id="OAI29985.1"/>
    </source>
</evidence>
<accession>A0AA91DG59</accession>
<gene>
    <name evidence="1" type="ORF">A1356_22660</name>
</gene>
<name>A0AA91DG59_9GAMM</name>
<protein>
    <submittedName>
        <fullName evidence="1">Uncharacterized protein</fullName>
    </submittedName>
</protein>
<dbReference type="Proteomes" id="UP000077734">
    <property type="component" value="Unassembled WGS sequence"/>
</dbReference>
<proteinExistence type="predicted"/>
<evidence type="ECO:0000313" key="2">
    <source>
        <dbReference type="Proteomes" id="UP000077734"/>
    </source>
</evidence>
<dbReference type="RefSeq" id="WP_064024304.1">
    <property type="nucleotide sequence ID" value="NZ_LUUL01000018.1"/>
</dbReference>
<dbReference type="AlphaFoldDB" id="A0AA91DG59"/>
<reference evidence="1 2" key="1">
    <citation type="submission" date="2016-03" db="EMBL/GenBank/DDBJ databases">
        <authorList>
            <person name="Heylen K."/>
            <person name="De Vos P."/>
            <person name="Vekeman B."/>
        </authorList>
    </citation>
    <scope>NUCLEOTIDE SEQUENCE [LARGE SCALE GENOMIC DNA]</scope>
    <source>
        <strain evidence="1 2">R-49807</strain>
    </source>
</reference>